<gene>
    <name evidence="2" type="ORF">Adt_23134</name>
</gene>
<proteinExistence type="predicted"/>
<reference evidence="3" key="1">
    <citation type="submission" date="2024-07" db="EMBL/GenBank/DDBJ databases">
        <title>Two chromosome-level genome assemblies of Korean endemic species Abeliophyllum distichum and Forsythia ovata (Oleaceae).</title>
        <authorList>
            <person name="Jang H."/>
        </authorList>
    </citation>
    <scope>NUCLEOTIDE SEQUENCE [LARGE SCALE GENOMIC DNA]</scope>
</reference>
<dbReference type="GO" id="GO:0003964">
    <property type="term" value="F:RNA-directed DNA polymerase activity"/>
    <property type="evidence" value="ECO:0007669"/>
    <property type="project" value="UniProtKB-KW"/>
</dbReference>
<keyword evidence="2" id="KW-0548">Nucleotidyltransferase</keyword>
<evidence type="ECO:0000256" key="1">
    <source>
        <dbReference type="SAM" id="MobiDB-lite"/>
    </source>
</evidence>
<comment type="caution">
    <text evidence="2">The sequence shown here is derived from an EMBL/GenBank/DDBJ whole genome shotgun (WGS) entry which is preliminary data.</text>
</comment>
<dbReference type="Proteomes" id="UP001604336">
    <property type="component" value="Unassembled WGS sequence"/>
</dbReference>
<dbReference type="AlphaFoldDB" id="A0ABD1SA16"/>
<accession>A0ABD1SA16</accession>
<dbReference type="EMBL" id="JBFOLK010000007">
    <property type="protein sequence ID" value="KAL2497584.1"/>
    <property type="molecule type" value="Genomic_DNA"/>
</dbReference>
<name>A0ABD1SA16_9LAMI</name>
<feature type="compositionally biased region" description="Acidic residues" evidence="1">
    <location>
        <begin position="32"/>
        <end position="42"/>
    </location>
</feature>
<feature type="region of interest" description="Disordered" evidence="1">
    <location>
        <begin position="30"/>
        <end position="53"/>
    </location>
</feature>
<sequence>MHHSLNMYFYTSPKKKQALLNGTYETMIENSQDQEVEEEVEIEPTRSKRERTKKSYGPDFLTYMLEIEPQSFKESVNSSEGPQWREAIKSEIDSIMQNHTWELVDLPPGCKPLGYK</sequence>
<keyword evidence="2" id="KW-0808">Transferase</keyword>
<keyword evidence="3" id="KW-1185">Reference proteome</keyword>
<evidence type="ECO:0000313" key="3">
    <source>
        <dbReference type="Proteomes" id="UP001604336"/>
    </source>
</evidence>
<evidence type="ECO:0000313" key="2">
    <source>
        <dbReference type="EMBL" id="KAL2497584.1"/>
    </source>
</evidence>
<keyword evidence="2" id="KW-0695">RNA-directed DNA polymerase</keyword>
<organism evidence="2 3">
    <name type="scientific">Abeliophyllum distichum</name>
    <dbReference type="NCBI Taxonomy" id="126358"/>
    <lineage>
        <taxon>Eukaryota</taxon>
        <taxon>Viridiplantae</taxon>
        <taxon>Streptophyta</taxon>
        <taxon>Embryophyta</taxon>
        <taxon>Tracheophyta</taxon>
        <taxon>Spermatophyta</taxon>
        <taxon>Magnoliopsida</taxon>
        <taxon>eudicotyledons</taxon>
        <taxon>Gunneridae</taxon>
        <taxon>Pentapetalae</taxon>
        <taxon>asterids</taxon>
        <taxon>lamiids</taxon>
        <taxon>Lamiales</taxon>
        <taxon>Oleaceae</taxon>
        <taxon>Forsythieae</taxon>
        <taxon>Abeliophyllum</taxon>
    </lineage>
</organism>
<protein>
    <submittedName>
        <fullName evidence="2">Reverse transcriptase Ty1/copia-type domain-containing protein</fullName>
    </submittedName>
</protein>